<feature type="transmembrane region" description="Helical" evidence="2">
    <location>
        <begin position="167"/>
        <end position="188"/>
    </location>
</feature>
<evidence type="ECO:0000259" key="3">
    <source>
        <dbReference type="Pfam" id="PF16656"/>
    </source>
</evidence>
<feature type="transmembrane region" description="Helical" evidence="2">
    <location>
        <begin position="15"/>
        <end position="43"/>
    </location>
</feature>
<name>A0A2P6NT51_9EUKA</name>
<dbReference type="Gene3D" id="2.60.40.380">
    <property type="entry name" value="Purple acid phosphatase-like, N-terminal"/>
    <property type="match status" value="1"/>
</dbReference>
<keyword evidence="5" id="KW-1185">Reference proteome</keyword>
<feature type="transmembrane region" description="Helical" evidence="2">
    <location>
        <begin position="112"/>
        <end position="133"/>
    </location>
</feature>
<dbReference type="AlphaFoldDB" id="A0A2P6NT51"/>
<dbReference type="GO" id="GO:0046872">
    <property type="term" value="F:metal ion binding"/>
    <property type="evidence" value="ECO:0007669"/>
    <property type="project" value="InterPro"/>
</dbReference>
<dbReference type="STRING" id="1890364.A0A2P6NT51"/>
<dbReference type="InterPro" id="IPR029052">
    <property type="entry name" value="Metallo-depent_PP-like"/>
</dbReference>
<feature type="transmembrane region" description="Helical" evidence="2">
    <location>
        <begin position="87"/>
        <end position="106"/>
    </location>
</feature>
<evidence type="ECO:0000313" key="5">
    <source>
        <dbReference type="Proteomes" id="UP000241769"/>
    </source>
</evidence>
<keyword evidence="2" id="KW-1133">Transmembrane helix</keyword>
<keyword evidence="2" id="KW-0472">Membrane</keyword>
<evidence type="ECO:0000256" key="2">
    <source>
        <dbReference type="SAM" id="Phobius"/>
    </source>
</evidence>
<evidence type="ECO:0000256" key="1">
    <source>
        <dbReference type="ARBA" id="ARBA00022729"/>
    </source>
</evidence>
<dbReference type="Pfam" id="PF16656">
    <property type="entry name" value="Pur_ac_phosph_N"/>
    <property type="match status" value="1"/>
</dbReference>
<dbReference type="Gene3D" id="3.60.21.10">
    <property type="match status" value="1"/>
</dbReference>
<evidence type="ECO:0000313" key="4">
    <source>
        <dbReference type="EMBL" id="PRP87147.1"/>
    </source>
</evidence>
<dbReference type="InterPro" id="IPR008963">
    <property type="entry name" value="Purple_acid_Pase-like_N"/>
</dbReference>
<dbReference type="PANTHER" id="PTHR22953:SF153">
    <property type="entry name" value="PURPLE ACID PHOSPHATASE"/>
    <property type="match status" value="1"/>
</dbReference>
<dbReference type="GO" id="GO:0003993">
    <property type="term" value="F:acid phosphatase activity"/>
    <property type="evidence" value="ECO:0007669"/>
    <property type="project" value="InterPro"/>
</dbReference>
<keyword evidence="2" id="KW-0812">Transmembrane</keyword>
<accession>A0A2P6NT51</accession>
<feature type="domain" description="Purple acid phosphatase N-terminal" evidence="3">
    <location>
        <begin position="218"/>
        <end position="321"/>
    </location>
</feature>
<dbReference type="EMBL" id="MDYQ01000022">
    <property type="protein sequence ID" value="PRP87147.1"/>
    <property type="molecule type" value="Genomic_DNA"/>
</dbReference>
<protein>
    <recommendedName>
        <fullName evidence="3">Purple acid phosphatase N-terminal domain-containing protein</fullName>
    </recommendedName>
</protein>
<dbReference type="InParanoid" id="A0A2P6NT51"/>
<keyword evidence="1" id="KW-0732">Signal</keyword>
<dbReference type="InterPro" id="IPR039331">
    <property type="entry name" value="PAPs-like"/>
</dbReference>
<sequence length="578" mass="64468">MVMGPNAPFIGQYSAYFFLAACAIGLAIVIISLLIILGIFIALRLKCLGVSTGEDSARLETMNGSDDKKFDDDPPTRSTGFNWRGFIIFYLVWVAVFAVAWVLMMLCVWRAWPIGAGIPVTLLFVWTAWVILIPTPATIRVPRTHTLGDRFVQHFKLIPKKITMQPLLFVSVLIGLFLFVFIPVYFGYGVCVSLDPVNVTTKYSRSRLHQYCVTPGVCHTHITLPEDPSTEAIINIHTHELPTNGILPTVFFDTVSHGNASLASYANRASGRSWIETNCDGLQRGIHWIDLSNLTPNTVYYFRAGYGSDATLYSREKNFKTLPLDTGNITFITGGDLGLSEMTKTLMIRAAAQDPAFALIGGDVAYANAMSSCYRLWDEYLDWWESYMVAPDGRSIGQILAIGNHEAGGFGTDYRDIPHFLSWFPQQLNQTLEERLTFHPHQVGRDGVLLCLDSSITTLSGQTQDQWMDVTLSSSSYAGRSKKFAVYHVPMYPSFRPFDGSPMKGMRDSWIPVFDRHNMTFGFENHDHAYKRTIPMKNSAYDPEGTIYIGDGAWGVPVRPSLAAAAGRFYLNVSASIK</sequence>
<dbReference type="InterPro" id="IPR015914">
    <property type="entry name" value="PAPs_N"/>
</dbReference>
<dbReference type="OrthoDB" id="45007at2759"/>
<proteinExistence type="predicted"/>
<dbReference type="Proteomes" id="UP000241769">
    <property type="component" value="Unassembled WGS sequence"/>
</dbReference>
<organism evidence="4 5">
    <name type="scientific">Planoprotostelium fungivorum</name>
    <dbReference type="NCBI Taxonomy" id="1890364"/>
    <lineage>
        <taxon>Eukaryota</taxon>
        <taxon>Amoebozoa</taxon>
        <taxon>Evosea</taxon>
        <taxon>Variosea</taxon>
        <taxon>Cavosteliida</taxon>
        <taxon>Cavosteliaceae</taxon>
        <taxon>Planoprotostelium</taxon>
    </lineage>
</organism>
<comment type="caution">
    <text evidence="4">The sequence shown here is derived from an EMBL/GenBank/DDBJ whole genome shotgun (WGS) entry which is preliminary data.</text>
</comment>
<dbReference type="PANTHER" id="PTHR22953">
    <property type="entry name" value="ACID PHOSPHATASE RELATED"/>
    <property type="match status" value="1"/>
</dbReference>
<reference evidence="4 5" key="1">
    <citation type="journal article" date="2018" name="Genome Biol. Evol.">
        <title>Multiple Roots of Fruiting Body Formation in Amoebozoa.</title>
        <authorList>
            <person name="Hillmann F."/>
            <person name="Forbes G."/>
            <person name="Novohradska S."/>
            <person name="Ferling I."/>
            <person name="Riege K."/>
            <person name="Groth M."/>
            <person name="Westermann M."/>
            <person name="Marz M."/>
            <person name="Spaller T."/>
            <person name="Winckler T."/>
            <person name="Schaap P."/>
            <person name="Glockner G."/>
        </authorList>
    </citation>
    <scope>NUCLEOTIDE SEQUENCE [LARGE SCALE GENOMIC DNA]</scope>
    <source>
        <strain evidence="4 5">Jena</strain>
    </source>
</reference>
<gene>
    <name evidence="4" type="ORF">PROFUN_01409</name>
</gene>
<dbReference type="SUPFAM" id="SSF56300">
    <property type="entry name" value="Metallo-dependent phosphatases"/>
    <property type="match status" value="1"/>
</dbReference>
<dbReference type="SUPFAM" id="SSF49363">
    <property type="entry name" value="Purple acid phosphatase, N-terminal domain"/>
    <property type="match status" value="1"/>
</dbReference>